<evidence type="ECO:0000313" key="1">
    <source>
        <dbReference type="EnsemblPlants" id="ORUFI09G06380.1"/>
    </source>
</evidence>
<dbReference type="Gramene" id="ORUFI09G06380.1">
    <property type="protein sequence ID" value="ORUFI09G06380.1"/>
    <property type="gene ID" value="ORUFI09G06380"/>
</dbReference>
<evidence type="ECO:0000313" key="2">
    <source>
        <dbReference type="Proteomes" id="UP000008022"/>
    </source>
</evidence>
<sequence>MHQRFARVAFLLQGWMGWNWEEDDDDDGSSCWFSEGAGGGARPGRRRARGVSVAFRAATVATGVADPGRWAGKAS</sequence>
<keyword evidence="2" id="KW-1185">Reference proteome</keyword>
<proteinExistence type="predicted"/>
<dbReference type="AlphaFoldDB" id="A0A0E0QPU3"/>
<dbReference type="Proteomes" id="UP000008022">
    <property type="component" value="Unassembled WGS sequence"/>
</dbReference>
<dbReference type="EnsemblPlants" id="ORUFI09G06380.1">
    <property type="protein sequence ID" value="ORUFI09G06380.1"/>
    <property type="gene ID" value="ORUFI09G06380"/>
</dbReference>
<protein>
    <submittedName>
        <fullName evidence="1">Uncharacterized protein</fullName>
    </submittedName>
</protein>
<reference evidence="2" key="1">
    <citation type="submission" date="2013-06" db="EMBL/GenBank/DDBJ databases">
        <authorList>
            <person name="Zhao Q."/>
        </authorList>
    </citation>
    <scope>NUCLEOTIDE SEQUENCE</scope>
    <source>
        <strain evidence="2">cv. W1943</strain>
    </source>
</reference>
<name>A0A0E0QPU3_ORYRU</name>
<accession>A0A0E0QPU3</accession>
<dbReference type="HOGENOM" id="CLU_2675441_0_0_1"/>
<reference evidence="1" key="2">
    <citation type="submission" date="2015-06" db="UniProtKB">
        <authorList>
            <consortium name="EnsemblPlants"/>
        </authorList>
    </citation>
    <scope>IDENTIFICATION</scope>
</reference>
<organism evidence="1 2">
    <name type="scientific">Oryza rufipogon</name>
    <name type="common">Brownbeard rice</name>
    <name type="synonym">Asian wild rice</name>
    <dbReference type="NCBI Taxonomy" id="4529"/>
    <lineage>
        <taxon>Eukaryota</taxon>
        <taxon>Viridiplantae</taxon>
        <taxon>Streptophyta</taxon>
        <taxon>Embryophyta</taxon>
        <taxon>Tracheophyta</taxon>
        <taxon>Spermatophyta</taxon>
        <taxon>Magnoliopsida</taxon>
        <taxon>Liliopsida</taxon>
        <taxon>Poales</taxon>
        <taxon>Poaceae</taxon>
        <taxon>BOP clade</taxon>
        <taxon>Oryzoideae</taxon>
        <taxon>Oryzeae</taxon>
        <taxon>Oryzinae</taxon>
        <taxon>Oryza</taxon>
    </lineage>
</organism>